<dbReference type="RefSeq" id="WP_233051398.1">
    <property type="nucleotide sequence ID" value="NZ_JAIMJA010000002.1"/>
</dbReference>
<keyword evidence="1" id="KW-0812">Transmembrane</keyword>
<keyword evidence="1" id="KW-1133">Transmembrane helix</keyword>
<organism evidence="2 3">
    <name type="scientific">Motilimonas cestriensis</name>
    <dbReference type="NCBI Taxonomy" id="2742685"/>
    <lineage>
        <taxon>Bacteria</taxon>
        <taxon>Pseudomonadati</taxon>
        <taxon>Pseudomonadota</taxon>
        <taxon>Gammaproteobacteria</taxon>
        <taxon>Alteromonadales</taxon>
        <taxon>Alteromonadales genera incertae sedis</taxon>
        <taxon>Motilimonas</taxon>
    </lineage>
</organism>
<comment type="caution">
    <text evidence="2">The sequence shown here is derived from an EMBL/GenBank/DDBJ whole genome shotgun (WGS) entry which is preliminary data.</text>
</comment>
<dbReference type="EMBL" id="JAIMJA010000002">
    <property type="protein sequence ID" value="MCE2593820.1"/>
    <property type="molecule type" value="Genomic_DNA"/>
</dbReference>
<keyword evidence="3" id="KW-1185">Reference proteome</keyword>
<sequence length="87" mass="9425">MKSYSSYVQAIRSQAGANASANGFPAVLRAFILVSLFLLALPLLFVLLALQLAMGVGLLITAMVMKKRQPQHVKAKWSNGEKVINPL</sequence>
<gene>
    <name evidence="2" type="ORF">K6Y31_03220</name>
</gene>
<name>A0ABS8W6B7_9GAMM</name>
<evidence type="ECO:0000313" key="2">
    <source>
        <dbReference type="EMBL" id="MCE2593820.1"/>
    </source>
</evidence>
<keyword evidence="1" id="KW-0472">Membrane</keyword>
<reference evidence="2 3" key="1">
    <citation type="journal article" date="2022" name="Environ. Microbiol. Rep.">
        <title>Eco-phylogenetic analyses reveal divergent evolution of vitamin B12 metabolism in the marine bacterial family 'Psychromonadaceae'.</title>
        <authorList>
            <person name="Jin X."/>
            <person name="Yang Y."/>
            <person name="Cao H."/>
            <person name="Gao B."/>
            <person name="Zhao Z."/>
        </authorList>
    </citation>
    <scope>NUCLEOTIDE SEQUENCE [LARGE SCALE GENOMIC DNA]</scope>
    <source>
        <strain evidence="2 3">MKS20</strain>
    </source>
</reference>
<dbReference type="Proteomes" id="UP001201273">
    <property type="component" value="Unassembled WGS sequence"/>
</dbReference>
<proteinExistence type="predicted"/>
<accession>A0ABS8W6B7</accession>
<evidence type="ECO:0008006" key="4">
    <source>
        <dbReference type="Google" id="ProtNLM"/>
    </source>
</evidence>
<evidence type="ECO:0000256" key="1">
    <source>
        <dbReference type="SAM" id="Phobius"/>
    </source>
</evidence>
<evidence type="ECO:0000313" key="3">
    <source>
        <dbReference type="Proteomes" id="UP001201273"/>
    </source>
</evidence>
<protein>
    <recommendedName>
        <fullName evidence="4">Transmembrane protein</fullName>
    </recommendedName>
</protein>
<feature type="transmembrane region" description="Helical" evidence="1">
    <location>
        <begin position="31"/>
        <end position="64"/>
    </location>
</feature>